<evidence type="ECO:0000313" key="3">
    <source>
        <dbReference type="EMBL" id="KAK0718971.1"/>
    </source>
</evidence>
<gene>
    <name evidence="3" type="ORF">B0T21DRAFT_351745</name>
</gene>
<dbReference type="InterPro" id="IPR015943">
    <property type="entry name" value="WD40/YVTN_repeat-like_dom_sf"/>
</dbReference>
<comment type="similarity">
    <text evidence="1">Belongs to the cycloisomerase 2 family.</text>
</comment>
<dbReference type="Proteomes" id="UP001172159">
    <property type="component" value="Unassembled WGS sequence"/>
</dbReference>
<accession>A0AA40DZQ3</accession>
<feature type="signal peptide" evidence="2">
    <location>
        <begin position="1"/>
        <end position="16"/>
    </location>
</feature>
<dbReference type="GO" id="GO:0017057">
    <property type="term" value="F:6-phosphogluconolactonase activity"/>
    <property type="evidence" value="ECO:0007669"/>
    <property type="project" value="TreeGrafter"/>
</dbReference>
<dbReference type="SUPFAM" id="SSF51004">
    <property type="entry name" value="C-terminal (heme d1) domain of cytochrome cd1-nitrite reductase"/>
    <property type="match status" value="1"/>
</dbReference>
<dbReference type="PANTHER" id="PTHR30344:SF1">
    <property type="entry name" value="6-PHOSPHOGLUCONOLACTONASE"/>
    <property type="match status" value="1"/>
</dbReference>
<name>A0AA40DZQ3_9PEZI</name>
<dbReference type="Pfam" id="PF10282">
    <property type="entry name" value="Lactonase"/>
    <property type="match status" value="1"/>
</dbReference>
<sequence length="390" mass="41427">MSKKLIAFLLALPASAEIIYATSYNDHTVTSLKLDGSSLTRVSQNLDCGSEPTWLTLDKSKSVLYCLNEGWGGSSSITSYRTSASGTLETLDVLSVLKSPVASTLFGANNTKLAVAHYDTSAFSTFSVADPTNLSLLDQQTYQLTAPGTVPERQDAPHLHDAILDPSKKFILVPDLGADLIRVFQVDDGAAAATAVTSIPTIAGSGPRHVAFAKAGRKTFLYSFNELSNTISGYTVTYKRDAAPEFTRIFNIPSGGPGTTVPAGTKAAEIEVSPDQRFVIVSSRGENSLEIQNFDTDGPSTIKSDPLHTFAINQQTGALTHVQTAPAGGRNPRGFSLNKAGTKLVSALQDDNRVVVYERDVRTGKLGKVLAYASVGSGPNNGPNYALFDE</sequence>
<dbReference type="EMBL" id="JAUKTV010000013">
    <property type="protein sequence ID" value="KAK0718971.1"/>
    <property type="molecule type" value="Genomic_DNA"/>
</dbReference>
<evidence type="ECO:0000256" key="1">
    <source>
        <dbReference type="ARBA" id="ARBA00005564"/>
    </source>
</evidence>
<reference evidence="3" key="1">
    <citation type="submission" date="2023-06" db="EMBL/GenBank/DDBJ databases">
        <title>Genome-scale phylogeny and comparative genomics of the fungal order Sordariales.</title>
        <authorList>
            <consortium name="Lawrence Berkeley National Laboratory"/>
            <person name="Hensen N."/>
            <person name="Bonometti L."/>
            <person name="Westerberg I."/>
            <person name="Brannstrom I.O."/>
            <person name="Guillou S."/>
            <person name="Cros-Aarteil S."/>
            <person name="Calhoun S."/>
            <person name="Haridas S."/>
            <person name="Kuo A."/>
            <person name="Mondo S."/>
            <person name="Pangilinan J."/>
            <person name="Riley R."/>
            <person name="Labutti K."/>
            <person name="Andreopoulos B."/>
            <person name="Lipzen A."/>
            <person name="Chen C."/>
            <person name="Yanf M."/>
            <person name="Daum C."/>
            <person name="Ng V."/>
            <person name="Clum A."/>
            <person name="Steindorff A."/>
            <person name="Ohm R."/>
            <person name="Martin F."/>
            <person name="Silar P."/>
            <person name="Natvig D."/>
            <person name="Lalanne C."/>
            <person name="Gautier V."/>
            <person name="Ament-Velasquez S.L."/>
            <person name="Kruys A."/>
            <person name="Hutchinson M.I."/>
            <person name="Powell A.J."/>
            <person name="Barry K."/>
            <person name="Miller A.N."/>
            <person name="Grigoriev I.V."/>
            <person name="Debuchy R."/>
            <person name="Gladieux P."/>
            <person name="Thoren M.H."/>
            <person name="Johannesson H."/>
        </authorList>
    </citation>
    <scope>NUCLEOTIDE SEQUENCE</scope>
    <source>
        <strain evidence="3">CBS 540.89</strain>
    </source>
</reference>
<keyword evidence="4" id="KW-1185">Reference proteome</keyword>
<dbReference type="InterPro" id="IPR019405">
    <property type="entry name" value="Lactonase_7-beta_prop"/>
</dbReference>
<dbReference type="Gene3D" id="2.130.10.10">
    <property type="entry name" value="YVTN repeat-like/Quinoprotein amine dehydrogenase"/>
    <property type="match status" value="1"/>
</dbReference>
<keyword evidence="2" id="KW-0732">Signal</keyword>
<organism evidence="3 4">
    <name type="scientific">Apiosordaria backusii</name>
    <dbReference type="NCBI Taxonomy" id="314023"/>
    <lineage>
        <taxon>Eukaryota</taxon>
        <taxon>Fungi</taxon>
        <taxon>Dikarya</taxon>
        <taxon>Ascomycota</taxon>
        <taxon>Pezizomycotina</taxon>
        <taxon>Sordariomycetes</taxon>
        <taxon>Sordariomycetidae</taxon>
        <taxon>Sordariales</taxon>
        <taxon>Lasiosphaeriaceae</taxon>
        <taxon>Apiosordaria</taxon>
    </lineage>
</organism>
<evidence type="ECO:0000256" key="2">
    <source>
        <dbReference type="SAM" id="SignalP"/>
    </source>
</evidence>
<dbReference type="AlphaFoldDB" id="A0AA40DZQ3"/>
<dbReference type="InterPro" id="IPR050282">
    <property type="entry name" value="Cycloisomerase_2"/>
</dbReference>
<proteinExistence type="inferred from homology"/>
<dbReference type="InterPro" id="IPR011048">
    <property type="entry name" value="Haem_d1_sf"/>
</dbReference>
<comment type="caution">
    <text evidence="3">The sequence shown here is derived from an EMBL/GenBank/DDBJ whole genome shotgun (WGS) entry which is preliminary data.</text>
</comment>
<protein>
    <submittedName>
        <fullName evidence="3">Lactonase, 7-bladed beta-propeller-domain-containing protein</fullName>
    </submittedName>
</protein>
<dbReference type="PANTHER" id="PTHR30344">
    <property type="entry name" value="6-PHOSPHOGLUCONOLACTONASE-RELATED"/>
    <property type="match status" value="1"/>
</dbReference>
<evidence type="ECO:0000313" key="4">
    <source>
        <dbReference type="Proteomes" id="UP001172159"/>
    </source>
</evidence>
<feature type="chain" id="PRO_5041348918" evidence="2">
    <location>
        <begin position="17"/>
        <end position="390"/>
    </location>
</feature>